<dbReference type="RefSeq" id="XP_004340667.1">
    <property type="nucleotide sequence ID" value="XM_004340619.1"/>
</dbReference>
<dbReference type="InterPro" id="IPR004358">
    <property type="entry name" value="Sig_transdc_His_kin-like_C"/>
</dbReference>
<dbReference type="EMBL" id="KB007950">
    <property type="protein sequence ID" value="ELR18625.1"/>
    <property type="molecule type" value="Genomic_DNA"/>
</dbReference>
<gene>
    <name evidence="6" type="ORF">ACA1_313850</name>
</gene>
<evidence type="ECO:0000256" key="3">
    <source>
        <dbReference type="SAM" id="MobiDB-lite"/>
    </source>
</evidence>
<sequence length="344" mass="36907">MIEVEHLRRLGDPLRFRQMVFNLASNALKFTPEGGTITISVSSSAAPRQATKNNCGALQSEPACCTGGKEEDDDEEEKSGHDPTTERADCSGKHCASSDEITVEVTDTGIGIPEDHLPLLFKADASTTRMFGGSGLGLAICKRLSRLMGGKIGVRSKRNEGSTFWFSLPLPHASETDELPTEATQSTTPLTSSGEARARSADALLGVKALLVEDNPFNQKIGVKMLSRAGSSVTVACNGEQCLRVLDEQGPFDVVLMDCHMPIMDGLEATRRIREKEKLDHKQHRIPIIALTASTTPDDKAQCTQAGMDGWLGKPFDRALLCATIRRYVPLPPAPAPAASPPAG</sequence>
<dbReference type="AlphaFoldDB" id="L8H077"/>
<dbReference type="SUPFAM" id="SSF55874">
    <property type="entry name" value="ATPase domain of HSP90 chaperone/DNA topoisomerase II/histidine kinase"/>
    <property type="match status" value="1"/>
</dbReference>
<dbReference type="PROSITE" id="PS50109">
    <property type="entry name" value="HIS_KIN"/>
    <property type="match status" value="1"/>
</dbReference>
<dbReference type="InterPro" id="IPR036890">
    <property type="entry name" value="HATPase_C_sf"/>
</dbReference>
<evidence type="ECO:0000313" key="7">
    <source>
        <dbReference type="Proteomes" id="UP000011083"/>
    </source>
</evidence>
<dbReference type="GO" id="GO:0016772">
    <property type="term" value="F:transferase activity, transferring phosphorus-containing groups"/>
    <property type="evidence" value="ECO:0007669"/>
    <property type="project" value="InterPro"/>
</dbReference>
<feature type="domain" description="Response regulatory" evidence="5">
    <location>
        <begin position="208"/>
        <end position="329"/>
    </location>
</feature>
<dbReference type="GeneID" id="14919413"/>
<keyword evidence="7" id="KW-1185">Reference proteome</keyword>
<dbReference type="STRING" id="1257118.L8H077"/>
<evidence type="ECO:0000256" key="1">
    <source>
        <dbReference type="ARBA" id="ARBA00022553"/>
    </source>
</evidence>
<feature type="region of interest" description="Disordered" evidence="3">
    <location>
        <begin position="175"/>
        <end position="195"/>
    </location>
</feature>
<dbReference type="KEGG" id="acan:ACA1_313850"/>
<accession>L8H077</accession>
<dbReference type="InterPro" id="IPR003594">
    <property type="entry name" value="HATPase_dom"/>
</dbReference>
<protein>
    <submittedName>
        <fullName evidence="6">PAS, putative</fullName>
    </submittedName>
</protein>
<dbReference type="Proteomes" id="UP000011083">
    <property type="component" value="Unassembled WGS sequence"/>
</dbReference>
<evidence type="ECO:0000259" key="5">
    <source>
        <dbReference type="PROSITE" id="PS50110"/>
    </source>
</evidence>
<dbReference type="InterPro" id="IPR011006">
    <property type="entry name" value="CheY-like_superfamily"/>
</dbReference>
<dbReference type="SUPFAM" id="SSF52172">
    <property type="entry name" value="CheY-like"/>
    <property type="match status" value="1"/>
</dbReference>
<evidence type="ECO:0000259" key="4">
    <source>
        <dbReference type="PROSITE" id="PS50109"/>
    </source>
</evidence>
<feature type="modified residue" description="4-aspartylphosphate" evidence="2">
    <location>
        <position position="258"/>
    </location>
</feature>
<dbReference type="PRINTS" id="PR00344">
    <property type="entry name" value="BCTRLSENSOR"/>
</dbReference>
<keyword evidence="1 2" id="KW-0597">Phosphoprotein</keyword>
<dbReference type="InterPro" id="IPR005467">
    <property type="entry name" value="His_kinase_dom"/>
</dbReference>
<dbReference type="PROSITE" id="PS50110">
    <property type="entry name" value="RESPONSE_REGULATORY"/>
    <property type="match status" value="1"/>
</dbReference>
<dbReference type="Pfam" id="PF02518">
    <property type="entry name" value="HATPase_c"/>
    <property type="match status" value="1"/>
</dbReference>
<dbReference type="SMART" id="SM00448">
    <property type="entry name" value="REC"/>
    <property type="match status" value="1"/>
</dbReference>
<feature type="compositionally biased region" description="Polar residues" evidence="3">
    <location>
        <begin position="182"/>
        <end position="194"/>
    </location>
</feature>
<dbReference type="PANTHER" id="PTHR45339">
    <property type="entry name" value="HYBRID SIGNAL TRANSDUCTION HISTIDINE KINASE J"/>
    <property type="match status" value="1"/>
</dbReference>
<dbReference type="CDD" id="cd16922">
    <property type="entry name" value="HATPase_EvgS-ArcB-TorS-like"/>
    <property type="match status" value="1"/>
</dbReference>
<dbReference type="PANTHER" id="PTHR45339:SF5">
    <property type="entry name" value="HISTIDINE KINASE"/>
    <property type="match status" value="1"/>
</dbReference>
<dbReference type="CDD" id="cd17546">
    <property type="entry name" value="REC_hyHK_CKI1_RcsC-like"/>
    <property type="match status" value="1"/>
</dbReference>
<dbReference type="InterPro" id="IPR001789">
    <property type="entry name" value="Sig_transdc_resp-reg_receiver"/>
</dbReference>
<feature type="compositionally biased region" description="Basic and acidic residues" evidence="3">
    <location>
        <begin position="78"/>
        <end position="92"/>
    </location>
</feature>
<evidence type="ECO:0000256" key="2">
    <source>
        <dbReference type="PROSITE-ProRule" id="PRU00169"/>
    </source>
</evidence>
<dbReference type="Pfam" id="PF00072">
    <property type="entry name" value="Response_reg"/>
    <property type="match status" value="1"/>
</dbReference>
<evidence type="ECO:0000313" key="6">
    <source>
        <dbReference type="EMBL" id="ELR18625.1"/>
    </source>
</evidence>
<dbReference type="Gene3D" id="3.40.50.2300">
    <property type="match status" value="1"/>
</dbReference>
<feature type="region of interest" description="Disordered" evidence="3">
    <location>
        <begin position="65"/>
        <end position="93"/>
    </location>
</feature>
<feature type="domain" description="Histidine kinase" evidence="4">
    <location>
        <begin position="1"/>
        <end position="172"/>
    </location>
</feature>
<dbReference type="Gene3D" id="3.30.565.10">
    <property type="entry name" value="Histidine kinase-like ATPase, C-terminal domain"/>
    <property type="match status" value="1"/>
</dbReference>
<dbReference type="SMART" id="SM00387">
    <property type="entry name" value="HATPase_c"/>
    <property type="match status" value="1"/>
</dbReference>
<name>L8H077_ACACF</name>
<organism evidence="6 7">
    <name type="scientific">Acanthamoeba castellanii (strain ATCC 30010 / Neff)</name>
    <dbReference type="NCBI Taxonomy" id="1257118"/>
    <lineage>
        <taxon>Eukaryota</taxon>
        <taxon>Amoebozoa</taxon>
        <taxon>Discosea</taxon>
        <taxon>Longamoebia</taxon>
        <taxon>Centramoebida</taxon>
        <taxon>Acanthamoebidae</taxon>
        <taxon>Acanthamoeba</taxon>
    </lineage>
</organism>
<dbReference type="GO" id="GO:0000160">
    <property type="term" value="P:phosphorelay signal transduction system"/>
    <property type="evidence" value="ECO:0007669"/>
    <property type="project" value="InterPro"/>
</dbReference>
<dbReference type="OrthoDB" id="20265at2759"/>
<reference evidence="6 7" key="1">
    <citation type="journal article" date="2013" name="Genome Biol.">
        <title>Genome of Acanthamoeba castellanii highlights extensive lateral gene transfer and early evolution of tyrosine kinase signaling.</title>
        <authorList>
            <person name="Clarke M."/>
            <person name="Lohan A.J."/>
            <person name="Liu B."/>
            <person name="Lagkouvardos I."/>
            <person name="Roy S."/>
            <person name="Zafar N."/>
            <person name="Bertelli C."/>
            <person name="Schilde C."/>
            <person name="Kianianmomeni A."/>
            <person name="Burglin T.R."/>
            <person name="Frech C."/>
            <person name="Turcotte B."/>
            <person name="Kopec K.O."/>
            <person name="Synnott J.M."/>
            <person name="Choo C."/>
            <person name="Paponov I."/>
            <person name="Finkler A."/>
            <person name="Soon Heng Tan C."/>
            <person name="Hutchins A.P."/>
            <person name="Weinmeier T."/>
            <person name="Rattei T."/>
            <person name="Chu J.S."/>
            <person name="Gimenez G."/>
            <person name="Irimia M."/>
            <person name="Rigden D.J."/>
            <person name="Fitzpatrick D.A."/>
            <person name="Lorenzo-Morales J."/>
            <person name="Bateman A."/>
            <person name="Chiu C.H."/>
            <person name="Tang P."/>
            <person name="Hegemann P."/>
            <person name="Fromm H."/>
            <person name="Raoult D."/>
            <person name="Greub G."/>
            <person name="Miranda-Saavedra D."/>
            <person name="Chen N."/>
            <person name="Nash P."/>
            <person name="Ginger M.L."/>
            <person name="Horn M."/>
            <person name="Schaap P."/>
            <person name="Caler L."/>
            <person name="Loftus B."/>
        </authorList>
    </citation>
    <scope>NUCLEOTIDE SEQUENCE [LARGE SCALE GENOMIC DNA]</scope>
    <source>
        <strain evidence="6 7">Neff</strain>
    </source>
</reference>
<proteinExistence type="predicted"/>
<dbReference type="VEuPathDB" id="AmoebaDB:ACA1_313850"/>